<sequence length="125" mass="14685">MEMGRRFMFCMKKILFPSFLILVFYLPLFLFGNEKEISQTTCKQKEETVNTIYQLLPDSERSCTEIAKLVLTEEDEEGEKLDKEYSELFLKVCELKRKKRSLDDIKENLGLSKQCNSLPNVSKKN</sequence>
<proteinExistence type="predicted"/>
<name>A0A4V6QM21_9LEPT</name>
<dbReference type="OrthoDB" id="345980at2"/>
<dbReference type="Proteomes" id="UP000297609">
    <property type="component" value="Unassembled WGS sequence"/>
</dbReference>
<evidence type="ECO:0000313" key="1">
    <source>
        <dbReference type="EMBL" id="TGL55584.1"/>
    </source>
</evidence>
<reference evidence="1" key="1">
    <citation type="journal article" date="2019" name="PLoS Negl. Trop. Dis.">
        <title>Revisiting the worldwide diversity of Leptospira species in the environment.</title>
        <authorList>
            <person name="Vincent A.T."/>
            <person name="Schiettekatte O."/>
            <person name="Bourhy P."/>
            <person name="Veyrier F.J."/>
            <person name="Picardeau M."/>
        </authorList>
    </citation>
    <scope>NUCLEOTIDE SEQUENCE [LARGE SCALE GENOMIC DNA]</scope>
    <source>
        <strain evidence="1">201702454</strain>
    </source>
</reference>
<evidence type="ECO:0000313" key="2">
    <source>
        <dbReference type="Proteomes" id="UP000297609"/>
    </source>
</evidence>
<organism evidence="1 2">
    <name type="scientific">Leptospira kemamanensis</name>
    <dbReference type="NCBI Taxonomy" id="2484942"/>
    <lineage>
        <taxon>Bacteria</taxon>
        <taxon>Pseudomonadati</taxon>
        <taxon>Spirochaetota</taxon>
        <taxon>Spirochaetia</taxon>
        <taxon>Leptospirales</taxon>
        <taxon>Leptospiraceae</taxon>
        <taxon>Leptospira</taxon>
    </lineage>
</organism>
<gene>
    <name evidence="1" type="ORF">EHQ59_04030</name>
</gene>
<keyword evidence="2" id="KW-1185">Reference proteome</keyword>
<comment type="caution">
    <text evidence="1">The sequence shown here is derived from an EMBL/GenBank/DDBJ whole genome shotgun (WGS) entry which is preliminary data.</text>
</comment>
<accession>A0A4V6QM21</accession>
<dbReference type="EMBL" id="RQGG01000010">
    <property type="protein sequence ID" value="TGL55584.1"/>
    <property type="molecule type" value="Genomic_DNA"/>
</dbReference>
<protein>
    <submittedName>
        <fullName evidence="1">Uncharacterized protein</fullName>
    </submittedName>
</protein>
<dbReference type="AlphaFoldDB" id="A0A4V6QM21"/>